<dbReference type="SUPFAM" id="SSF53474">
    <property type="entry name" value="alpha/beta-Hydrolases"/>
    <property type="match status" value="1"/>
</dbReference>
<sequence length="492" mass="53027">MARTFSLKDAKDAATYAVLAGQAYKKIDHQKIPAGWKSIFQSRPVGGWDVAYGIFTNEKRNEVVLAIKGTDDVFNYISDASLVVSALTGRPVVPPDQDRAETIVGNVLNHLNNTFTAPENDFDRTNHDLDSMGIAIRNLQGDIGRPIADWVYALMYVAAISAGIYAVGQVASLDVVTSLAVGAVLVGVTARNLQIVDEQVTERLKMVLTERSGTIDKVYEAIHKRCPGKTLKIVGHSLGAVTAELCAVKFGVECITFDSPGSLEILQTVDRYRDLLMSPGHVRITNYFSAPNIVNTLNGHPGESIRLFLPHTDGQFSPMHRAVCVLSSASRVATYVGLGAVGAFFGRAVAQKAAEIAAKEVAEIAAQEAAKVAAKEVGKKAGLASLSAKLTGGVAGLWKDKNWLLEQHKIDSFIAYLSSTTTAPKTAVVESWPQTLNFGGFKARAVDVIRASVLPLQKDLPGIRNQFDEEGMREAQIERMVGYKVGNVTTDI</sequence>
<dbReference type="Gene3D" id="3.40.50.1820">
    <property type="entry name" value="alpha/beta hydrolase"/>
    <property type="match status" value="1"/>
</dbReference>
<proteinExistence type="predicted"/>
<name>A0A1W0WCH5_HYPEX</name>
<dbReference type="EMBL" id="MTYJ01000134">
    <property type="protein sequence ID" value="OQV12925.1"/>
    <property type="molecule type" value="Genomic_DNA"/>
</dbReference>
<reference evidence="2" key="1">
    <citation type="submission" date="2017-01" db="EMBL/GenBank/DDBJ databases">
        <title>Comparative genomics of anhydrobiosis in the tardigrade Hypsibius dujardini.</title>
        <authorList>
            <person name="Yoshida Y."/>
            <person name="Koutsovoulos G."/>
            <person name="Laetsch D."/>
            <person name="Stevens L."/>
            <person name="Kumar S."/>
            <person name="Horikawa D."/>
            <person name="Ishino K."/>
            <person name="Komine S."/>
            <person name="Tomita M."/>
            <person name="Blaxter M."/>
            <person name="Arakawa K."/>
        </authorList>
    </citation>
    <scope>NUCLEOTIDE SEQUENCE [LARGE SCALE GENOMIC DNA]</scope>
    <source>
        <strain evidence="2">Z151</strain>
    </source>
</reference>
<dbReference type="InterPro" id="IPR029058">
    <property type="entry name" value="AB_hydrolase_fold"/>
</dbReference>
<dbReference type="AlphaFoldDB" id="A0A1W0WCH5"/>
<evidence type="ECO:0000313" key="2">
    <source>
        <dbReference type="Proteomes" id="UP000192578"/>
    </source>
</evidence>
<evidence type="ECO:0008006" key="3">
    <source>
        <dbReference type="Google" id="ProtNLM"/>
    </source>
</evidence>
<keyword evidence="2" id="KW-1185">Reference proteome</keyword>
<comment type="caution">
    <text evidence="1">The sequence shown here is derived from an EMBL/GenBank/DDBJ whole genome shotgun (WGS) entry which is preliminary data.</text>
</comment>
<gene>
    <name evidence="1" type="ORF">BV898_12846</name>
</gene>
<protein>
    <recommendedName>
        <fullName evidence="3">Fungal lipase-like domain-containing protein</fullName>
    </recommendedName>
</protein>
<dbReference type="Proteomes" id="UP000192578">
    <property type="component" value="Unassembled WGS sequence"/>
</dbReference>
<dbReference type="OrthoDB" id="406844at2759"/>
<accession>A0A1W0WCH5</accession>
<organism evidence="1 2">
    <name type="scientific">Hypsibius exemplaris</name>
    <name type="common">Freshwater tardigrade</name>
    <dbReference type="NCBI Taxonomy" id="2072580"/>
    <lineage>
        <taxon>Eukaryota</taxon>
        <taxon>Metazoa</taxon>
        <taxon>Ecdysozoa</taxon>
        <taxon>Tardigrada</taxon>
        <taxon>Eutardigrada</taxon>
        <taxon>Parachela</taxon>
        <taxon>Hypsibioidea</taxon>
        <taxon>Hypsibiidae</taxon>
        <taxon>Hypsibius</taxon>
    </lineage>
</organism>
<evidence type="ECO:0000313" key="1">
    <source>
        <dbReference type="EMBL" id="OQV12925.1"/>
    </source>
</evidence>